<organism evidence="1 2">
    <name type="scientific">Manihot esculenta</name>
    <name type="common">Cassava</name>
    <name type="synonym">Jatropha manihot</name>
    <dbReference type="NCBI Taxonomy" id="3983"/>
    <lineage>
        <taxon>Eukaryota</taxon>
        <taxon>Viridiplantae</taxon>
        <taxon>Streptophyta</taxon>
        <taxon>Embryophyta</taxon>
        <taxon>Tracheophyta</taxon>
        <taxon>Spermatophyta</taxon>
        <taxon>Magnoliopsida</taxon>
        <taxon>eudicotyledons</taxon>
        <taxon>Gunneridae</taxon>
        <taxon>Pentapetalae</taxon>
        <taxon>rosids</taxon>
        <taxon>fabids</taxon>
        <taxon>Malpighiales</taxon>
        <taxon>Euphorbiaceae</taxon>
        <taxon>Crotonoideae</taxon>
        <taxon>Manihoteae</taxon>
        <taxon>Manihot</taxon>
    </lineage>
</organism>
<evidence type="ECO:0000313" key="2">
    <source>
        <dbReference type="Proteomes" id="UP000091857"/>
    </source>
</evidence>
<proteinExistence type="predicted"/>
<evidence type="ECO:0000313" key="1">
    <source>
        <dbReference type="EMBL" id="KAG8634693.1"/>
    </source>
</evidence>
<name>A0ACB7G340_MANES</name>
<gene>
    <name evidence="1" type="ORF">MANES_17G072401v8</name>
</gene>
<sequence length="130" mass="15296">MTISQFYYELCGLWQELDYYQDFQANCTGDAVKFWRMIEKERVYDFLADLNNEYDLIQAEVLGKNLFPSLEEAHAYVQQEESRRHAILYTAPVEKAGLATSLSTPQPPNFEKDHLHCDYCGKLRHTKETY</sequence>
<dbReference type="Proteomes" id="UP000091857">
    <property type="component" value="Chromosome 17"/>
</dbReference>
<dbReference type="EMBL" id="CM004403">
    <property type="protein sequence ID" value="KAG8634693.1"/>
    <property type="molecule type" value="Genomic_DNA"/>
</dbReference>
<reference evidence="2" key="1">
    <citation type="journal article" date="2016" name="Nat. Biotechnol.">
        <title>Sequencing wild and cultivated cassava and related species reveals extensive interspecific hybridization and genetic diversity.</title>
        <authorList>
            <person name="Bredeson J.V."/>
            <person name="Lyons J.B."/>
            <person name="Prochnik S.E."/>
            <person name="Wu G.A."/>
            <person name="Ha C.M."/>
            <person name="Edsinger-Gonzales E."/>
            <person name="Grimwood J."/>
            <person name="Schmutz J."/>
            <person name="Rabbi I.Y."/>
            <person name="Egesi C."/>
            <person name="Nauluvula P."/>
            <person name="Lebot V."/>
            <person name="Ndunguru J."/>
            <person name="Mkamilo G."/>
            <person name="Bart R.S."/>
            <person name="Setter T.L."/>
            <person name="Gleadow R.M."/>
            <person name="Kulakow P."/>
            <person name="Ferguson M.E."/>
            <person name="Rounsley S."/>
            <person name="Rokhsar D.S."/>
        </authorList>
    </citation>
    <scope>NUCLEOTIDE SEQUENCE [LARGE SCALE GENOMIC DNA]</scope>
    <source>
        <strain evidence="2">cv. AM560-2</strain>
    </source>
</reference>
<accession>A0ACB7G340</accession>
<comment type="caution">
    <text evidence="1">The sequence shown here is derived from an EMBL/GenBank/DDBJ whole genome shotgun (WGS) entry which is preliminary data.</text>
</comment>
<keyword evidence="2" id="KW-1185">Reference proteome</keyword>
<protein>
    <submittedName>
        <fullName evidence="1">Uncharacterized protein</fullName>
    </submittedName>
</protein>